<accession>A0A5B8UUW3</accession>
<dbReference type="InterPro" id="IPR021314">
    <property type="entry name" value="DUF2911"/>
</dbReference>
<reference evidence="2 3" key="1">
    <citation type="journal article" date="2017" name="Curr. Microbiol.">
        <title>Mucilaginibacter ginsenosidivorans sp. nov., Isolated from Soil of Ginseng Field.</title>
        <authorList>
            <person name="Kim M.M."/>
            <person name="Siddiqi M.Z."/>
            <person name="Im W.T."/>
        </authorList>
    </citation>
    <scope>NUCLEOTIDE SEQUENCE [LARGE SCALE GENOMIC DNA]</scope>
    <source>
        <strain evidence="2 3">Gsoil 3017</strain>
    </source>
</reference>
<gene>
    <name evidence="2" type="ORF">FRZ54_09725</name>
</gene>
<sequence>MKKTFIYLAALFAFGSLNTQAQDLVIPQPSTKQIITQELGLGKITLTYSRPNVKGRKVFGQMEPYGLVWRTGANYATTLQFTDEVTIEGQKVPAGEYALFSIPGEKDWTFILNKTAKQWGAYNYKESDDLVRFKVPVMKAPRFNETLTINFVDATNTGCSLLLDWENTEVALHLTTDMDAQVMSNIDKLMQGEKKPYYFASIYYYNHDKDISKALEWITIHDKNQPNAFNVKYWKARIQLKAGDKKGAIATANDGLKLATDENSAEYIRLNKEVIAQAEGR</sequence>
<keyword evidence="1" id="KW-0732">Signal</keyword>
<dbReference type="AlphaFoldDB" id="A0A5B8UUW3"/>
<feature type="chain" id="PRO_5022793279" evidence="1">
    <location>
        <begin position="22"/>
        <end position="281"/>
    </location>
</feature>
<dbReference type="Pfam" id="PF11138">
    <property type="entry name" value="DUF2911"/>
    <property type="match status" value="1"/>
</dbReference>
<feature type="signal peptide" evidence="1">
    <location>
        <begin position="1"/>
        <end position="21"/>
    </location>
</feature>
<evidence type="ECO:0000256" key="1">
    <source>
        <dbReference type="SAM" id="SignalP"/>
    </source>
</evidence>
<protein>
    <submittedName>
        <fullName evidence="2">DUF2911 domain-containing protein</fullName>
    </submittedName>
</protein>
<dbReference type="EMBL" id="CP042436">
    <property type="protein sequence ID" value="QEC62844.1"/>
    <property type="molecule type" value="Genomic_DNA"/>
</dbReference>
<keyword evidence="3" id="KW-1185">Reference proteome</keyword>
<organism evidence="2 3">
    <name type="scientific">Mucilaginibacter ginsenosidivorans</name>
    <dbReference type="NCBI Taxonomy" id="398053"/>
    <lineage>
        <taxon>Bacteria</taxon>
        <taxon>Pseudomonadati</taxon>
        <taxon>Bacteroidota</taxon>
        <taxon>Sphingobacteriia</taxon>
        <taxon>Sphingobacteriales</taxon>
        <taxon>Sphingobacteriaceae</taxon>
        <taxon>Mucilaginibacter</taxon>
    </lineage>
</organism>
<dbReference type="OrthoDB" id="195456at2"/>
<evidence type="ECO:0000313" key="2">
    <source>
        <dbReference type="EMBL" id="QEC62844.1"/>
    </source>
</evidence>
<dbReference type="RefSeq" id="WP_147031421.1">
    <property type="nucleotide sequence ID" value="NZ_CP042436.1"/>
</dbReference>
<dbReference type="KEGG" id="mgin:FRZ54_09725"/>
<evidence type="ECO:0000313" key="3">
    <source>
        <dbReference type="Proteomes" id="UP000321479"/>
    </source>
</evidence>
<proteinExistence type="predicted"/>
<dbReference type="Proteomes" id="UP000321479">
    <property type="component" value="Chromosome"/>
</dbReference>
<name>A0A5B8UUW3_9SPHI</name>